<evidence type="ECO:0000313" key="2">
    <source>
        <dbReference type="EMBL" id="AXI61914.1"/>
    </source>
</evidence>
<proteinExistence type="predicted"/>
<sequence length="64" mass="7590">MSILHSPFYSDFESEEEAESYDRWFRAKVQAVLDDPRPGIPHEEAMVRLDQLLEERRKNRRAAA</sequence>
<gene>
    <name evidence="2" type="ORF">DLD99_16020</name>
</gene>
<dbReference type="Pfam" id="PF21217">
    <property type="entry name" value="PaaA2"/>
    <property type="match status" value="1"/>
</dbReference>
<keyword evidence="3" id="KW-1185">Reference proteome</keyword>
<dbReference type="KEGG" id="pke:DLD99_16020"/>
<name>A0A345RRJ8_9PSED</name>
<dbReference type="Proteomes" id="UP000253720">
    <property type="component" value="Chromosome"/>
</dbReference>
<protein>
    <submittedName>
        <fullName evidence="2">Stability determinant</fullName>
    </submittedName>
</protein>
<reference evidence="2 3" key="1">
    <citation type="submission" date="2018-05" db="EMBL/GenBank/DDBJ databases">
        <title>Complete genome sequence of Pseudomonas kribbensis 46-2(T).</title>
        <authorList>
            <person name="Jeong H."/>
            <person name="Lee S.-G."/>
            <person name="Rha E."/>
            <person name="Kim H."/>
        </authorList>
    </citation>
    <scope>NUCLEOTIDE SEQUENCE [LARGE SCALE GENOMIC DNA]</scope>
    <source>
        <strain evidence="2 3">46-2</strain>
    </source>
</reference>
<organism evidence="2 3">
    <name type="scientific">Pseudomonas kribbensis</name>
    <dbReference type="NCBI Taxonomy" id="1628086"/>
    <lineage>
        <taxon>Bacteria</taxon>
        <taxon>Pseudomonadati</taxon>
        <taxon>Pseudomonadota</taxon>
        <taxon>Gammaproteobacteria</taxon>
        <taxon>Pseudomonadales</taxon>
        <taxon>Pseudomonadaceae</taxon>
        <taxon>Pseudomonas</taxon>
    </lineage>
</organism>
<dbReference type="RefSeq" id="WP_011334551.1">
    <property type="nucleotide sequence ID" value="NZ_CP029608.1"/>
</dbReference>
<accession>A0A345RRJ8</accession>
<dbReference type="AlphaFoldDB" id="A0A345RRJ8"/>
<evidence type="ECO:0000259" key="1">
    <source>
        <dbReference type="Pfam" id="PF21217"/>
    </source>
</evidence>
<feature type="domain" description="Stability determinant" evidence="1">
    <location>
        <begin position="16"/>
        <end position="47"/>
    </location>
</feature>
<dbReference type="EMBL" id="CP029608">
    <property type="protein sequence ID" value="AXI61914.1"/>
    <property type="molecule type" value="Genomic_DNA"/>
</dbReference>
<dbReference type="Gene3D" id="6.20.450.20">
    <property type="match status" value="1"/>
</dbReference>
<dbReference type="InterPro" id="IPR048851">
    <property type="entry name" value="PaaA2_dom"/>
</dbReference>
<evidence type="ECO:0000313" key="3">
    <source>
        <dbReference type="Proteomes" id="UP000253720"/>
    </source>
</evidence>